<dbReference type="Proteomes" id="UP000179047">
    <property type="component" value="Unassembled WGS sequence"/>
</dbReference>
<accession>A0A1F8GUS0</accession>
<proteinExistence type="predicted"/>
<dbReference type="STRING" id="1802701.A3A33_02850"/>
<reference evidence="1 2" key="1">
    <citation type="journal article" date="2016" name="Nat. Commun.">
        <title>Thousands of microbial genomes shed light on interconnected biogeochemical processes in an aquifer system.</title>
        <authorList>
            <person name="Anantharaman K."/>
            <person name="Brown C.T."/>
            <person name="Hug L.A."/>
            <person name="Sharon I."/>
            <person name="Castelle C.J."/>
            <person name="Probst A.J."/>
            <person name="Thomas B.C."/>
            <person name="Singh A."/>
            <person name="Wilkins M.J."/>
            <person name="Karaoz U."/>
            <person name="Brodie E.L."/>
            <person name="Williams K.H."/>
            <person name="Hubbard S.S."/>
            <person name="Banfield J.F."/>
        </authorList>
    </citation>
    <scope>NUCLEOTIDE SEQUENCE [LARGE SCALE GENOMIC DNA]</scope>
</reference>
<evidence type="ECO:0000313" key="1">
    <source>
        <dbReference type="EMBL" id="OGN29174.1"/>
    </source>
</evidence>
<dbReference type="EMBL" id="MGKP01000009">
    <property type="protein sequence ID" value="OGN29174.1"/>
    <property type="molecule type" value="Genomic_DNA"/>
</dbReference>
<evidence type="ECO:0000313" key="2">
    <source>
        <dbReference type="Proteomes" id="UP000179047"/>
    </source>
</evidence>
<protein>
    <submittedName>
        <fullName evidence="1">Uncharacterized protein</fullName>
    </submittedName>
</protein>
<comment type="caution">
    <text evidence="1">The sequence shown here is derived from an EMBL/GenBank/DDBJ whole genome shotgun (WGS) entry which is preliminary data.</text>
</comment>
<name>A0A1F8GUS0_9BACT</name>
<dbReference type="AlphaFoldDB" id="A0A1F8GUS0"/>
<gene>
    <name evidence="1" type="ORF">A3A33_02850</name>
</gene>
<sequence>MFKEIPTAESGAPSAEQEIRKDGRLVLKRDAFLMKYFTVGALAVLEACGPFERNDFDSLPQTAIEDLVKNPESFAEHPLVKTEGYLTSEGTRPFQEYVGHSKKTGSIPMGKGMSVPIYTTKYTWDDVTLNAYRLHQTLEGDGVSFGVVSENQIIIKTGSNELDPNHKIILIGKIKTLKDASGAQVKVLSYQLAFDKEAPEMEKSQ</sequence>
<organism evidence="1 2">
    <name type="scientific">Candidatus Yanofskybacteria bacterium RIFCSPLOWO2_01_FULL_49_25</name>
    <dbReference type="NCBI Taxonomy" id="1802701"/>
    <lineage>
        <taxon>Bacteria</taxon>
        <taxon>Candidatus Yanofskyibacteriota</taxon>
    </lineage>
</organism>